<dbReference type="PRINTS" id="PR00423">
    <property type="entry name" value="CELLDVISFTSZ"/>
</dbReference>
<dbReference type="SUPFAM" id="SSF55307">
    <property type="entry name" value="Tubulin C-terminal domain-like"/>
    <property type="match status" value="1"/>
</dbReference>
<dbReference type="FunFam" id="3.40.50.1440:FF:000001">
    <property type="entry name" value="Cell division protein FtsZ"/>
    <property type="match status" value="1"/>
</dbReference>
<dbReference type="InterPro" id="IPR003008">
    <property type="entry name" value="Tubulin_FtsZ_GTPase"/>
</dbReference>
<dbReference type="SMART" id="SM00865">
    <property type="entry name" value="Tubulin_C"/>
    <property type="match status" value="1"/>
</dbReference>
<dbReference type="Pfam" id="PF12327">
    <property type="entry name" value="FtsZ_C"/>
    <property type="match status" value="1"/>
</dbReference>
<dbReference type="Gene3D" id="3.40.50.1440">
    <property type="entry name" value="Tubulin/FtsZ, GTPase domain"/>
    <property type="match status" value="1"/>
</dbReference>
<dbReference type="InterPro" id="IPR045061">
    <property type="entry name" value="FtsZ/CetZ"/>
</dbReference>
<dbReference type="GO" id="GO:0032153">
    <property type="term" value="C:cell division site"/>
    <property type="evidence" value="ECO:0007669"/>
    <property type="project" value="TreeGrafter"/>
</dbReference>
<dbReference type="NCBIfam" id="TIGR00065">
    <property type="entry name" value="ftsZ"/>
    <property type="match status" value="1"/>
</dbReference>
<organism evidence="7">
    <name type="scientific">marine metagenome</name>
    <dbReference type="NCBI Taxonomy" id="408172"/>
    <lineage>
        <taxon>unclassified sequences</taxon>
        <taxon>metagenomes</taxon>
        <taxon>ecological metagenomes</taxon>
    </lineage>
</organism>
<dbReference type="HAMAP" id="MF_00909">
    <property type="entry name" value="FtsZ"/>
    <property type="match status" value="1"/>
</dbReference>
<keyword evidence="3" id="KW-0342">GTP-binding</keyword>
<dbReference type="Gene3D" id="3.30.1330.20">
    <property type="entry name" value="Tubulin/FtsZ, C-terminal domain"/>
    <property type="match status" value="1"/>
</dbReference>
<dbReference type="InterPro" id="IPR018316">
    <property type="entry name" value="Tubulin/FtsZ_2-layer-sand-dom"/>
</dbReference>
<evidence type="ECO:0000256" key="1">
    <source>
        <dbReference type="ARBA" id="ARBA00009690"/>
    </source>
</evidence>
<dbReference type="SUPFAM" id="SSF52490">
    <property type="entry name" value="Tubulin nucleotide-binding domain-like"/>
    <property type="match status" value="1"/>
</dbReference>
<dbReference type="GO" id="GO:0005525">
    <property type="term" value="F:GTP binding"/>
    <property type="evidence" value="ECO:0007669"/>
    <property type="project" value="UniProtKB-KW"/>
</dbReference>
<keyword evidence="2" id="KW-0547">Nucleotide-binding</keyword>
<dbReference type="InterPro" id="IPR008280">
    <property type="entry name" value="Tub_FtsZ_C"/>
</dbReference>
<accession>A0A381NIE5</accession>
<feature type="region of interest" description="Disordered" evidence="4">
    <location>
        <begin position="346"/>
        <end position="372"/>
    </location>
</feature>
<dbReference type="InterPro" id="IPR000158">
    <property type="entry name" value="Cell_div_FtsZ"/>
</dbReference>
<feature type="domain" description="Tubulin/FtsZ 2-layer sandwich" evidence="6">
    <location>
        <begin position="209"/>
        <end position="327"/>
    </location>
</feature>
<dbReference type="PANTHER" id="PTHR30314">
    <property type="entry name" value="CELL DIVISION PROTEIN FTSZ-RELATED"/>
    <property type="match status" value="1"/>
</dbReference>
<dbReference type="AlphaFoldDB" id="A0A381NIE5"/>
<dbReference type="GO" id="GO:0005737">
    <property type="term" value="C:cytoplasm"/>
    <property type="evidence" value="ECO:0007669"/>
    <property type="project" value="TreeGrafter"/>
</dbReference>
<dbReference type="EMBL" id="UINC01000372">
    <property type="protein sequence ID" value="SUZ54169.1"/>
    <property type="molecule type" value="Genomic_DNA"/>
</dbReference>
<name>A0A381NIE5_9ZZZZ</name>
<evidence type="ECO:0000256" key="2">
    <source>
        <dbReference type="ARBA" id="ARBA00022741"/>
    </source>
</evidence>
<dbReference type="PANTHER" id="PTHR30314:SF3">
    <property type="entry name" value="MITOCHONDRIAL DIVISION PROTEIN FSZA"/>
    <property type="match status" value="1"/>
</dbReference>
<dbReference type="PROSITE" id="PS01134">
    <property type="entry name" value="FTSZ_1"/>
    <property type="match status" value="1"/>
</dbReference>
<evidence type="ECO:0000259" key="6">
    <source>
        <dbReference type="SMART" id="SM00865"/>
    </source>
</evidence>
<protein>
    <recommendedName>
        <fullName evidence="8">Tubulin/FtsZ GTPase domain-containing protein</fullName>
    </recommendedName>
</protein>
<dbReference type="GO" id="GO:0051301">
    <property type="term" value="P:cell division"/>
    <property type="evidence" value="ECO:0007669"/>
    <property type="project" value="TreeGrafter"/>
</dbReference>
<reference evidence="7" key="1">
    <citation type="submission" date="2018-05" db="EMBL/GenBank/DDBJ databases">
        <authorList>
            <person name="Lanie J.A."/>
            <person name="Ng W.-L."/>
            <person name="Kazmierczak K.M."/>
            <person name="Andrzejewski T.M."/>
            <person name="Davidsen T.M."/>
            <person name="Wayne K.J."/>
            <person name="Tettelin H."/>
            <person name="Glass J.I."/>
            <person name="Rusch D."/>
            <person name="Podicherti R."/>
            <person name="Tsui H.-C.T."/>
            <person name="Winkler M.E."/>
        </authorList>
    </citation>
    <scope>NUCLEOTIDE SEQUENCE</scope>
</reference>
<dbReference type="Pfam" id="PF00091">
    <property type="entry name" value="Tubulin"/>
    <property type="match status" value="1"/>
</dbReference>
<feature type="domain" description="Tubulin/FtsZ GTPase" evidence="5">
    <location>
        <begin position="15"/>
        <end position="207"/>
    </location>
</feature>
<gene>
    <name evidence="7" type="ORF">METZ01_LOCUS7023</name>
</gene>
<dbReference type="GO" id="GO:0003924">
    <property type="term" value="F:GTPase activity"/>
    <property type="evidence" value="ECO:0007669"/>
    <property type="project" value="InterPro"/>
</dbReference>
<dbReference type="PROSITE" id="PS01135">
    <property type="entry name" value="FTSZ_2"/>
    <property type="match status" value="1"/>
</dbReference>
<evidence type="ECO:0000259" key="5">
    <source>
        <dbReference type="SMART" id="SM00864"/>
    </source>
</evidence>
<dbReference type="InterPro" id="IPR020805">
    <property type="entry name" value="Cell_div_FtsZ_CS"/>
</dbReference>
<evidence type="ECO:0008006" key="8">
    <source>
        <dbReference type="Google" id="ProtNLM"/>
    </source>
</evidence>
<dbReference type="InterPro" id="IPR024757">
    <property type="entry name" value="FtsZ_C"/>
</dbReference>
<evidence type="ECO:0000256" key="4">
    <source>
        <dbReference type="SAM" id="MobiDB-lite"/>
    </source>
</evidence>
<dbReference type="CDD" id="cd02201">
    <property type="entry name" value="FtsZ_type1"/>
    <property type="match status" value="1"/>
</dbReference>
<comment type="similarity">
    <text evidence="1">Belongs to the FtsZ family.</text>
</comment>
<evidence type="ECO:0000313" key="7">
    <source>
        <dbReference type="EMBL" id="SUZ54169.1"/>
    </source>
</evidence>
<dbReference type="SMART" id="SM00864">
    <property type="entry name" value="Tubulin"/>
    <property type="match status" value="1"/>
</dbReference>
<dbReference type="InterPro" id="IPR037103">
    <property type="entry name" value="Tubulin/FtsZ-like_C"/>
</dbReference>
<dbReference type="InterPro" id="IPR036525">
    <property type="entry name" value="Tubulin/FtsZ_GTPase_sf"/>
</dbReference>
<sequence>MSEWEIVEENKGNAIIKVIGVGGGGGNAVQHMVEGGINGADFISINTDKQALDKNKAPNKFILGMEITDGLGAGADPDIGREAALEDRDRLREMLKGTDMVFVTAGMGGGTGTGAAPIVAQVAKELGILTVAVVTKPFELEGSKRMKIAKEGIKELVEEVDSLITIPNQKLLEVLGEDCAMIEAFKEANDVLAGAVRGISDIIMCPGLINVDFADVKTVMSERGTAMMGTGIGSGPDRARIAAEKAVESKLLEDISLKDAKGVLVNITAGTEITLGEIRAVGDCIENFADKDAIIVTGTVIDEKVGNELKVTVIATGLGAVGSAHKAINISTAKVKESSERVPLPLSDAAKQLLENPPSVEKVPDKKKKEKKEEEFLDIPSFVRTQLD</sequence>
<evidence type="ECO:0000256" key="3">
    <source>
        <dbReference type="ARBA" id="ARBA00023134"/>
    </source>
</evidence>
<proteinExistence type="inferred from homology"/>